<evidence type="ECO:0000256" key="1">
    <source>
        <dbReference type="SAM" id="MobiDB-lite"/>
    </source>
</evidence>
<feature type="region of interest" description="Disordered" evidence="1">
    <location>
        <begin position="1"/>
        <end position="33"/>
    </location>
</feature>
<sequence length="33" mass="3799">MDHTNPLTTRGSRKTEDSKNKGEEENILLLHCM</sequence>
<evidence type="ECO:0000313" key="2">
    <source>
        <dbReference type="EMBL" id="JAE30966.1"/>
    </source>
</evidence>
<reference evidence="2" key="1">
    <citation type="submission" date="2014-09" db="EMBL/GenBank/DDBJ databases">
        <authorList>
            <person name="Magalhaes I.L.F."/>
            <person name="Oliveira U."/>
            <person name="Santos F.R."/>
            <person name="Vidigal T.H.D.A."/>
            <person name="Brescovit A.D."/>
            <person name="Santos A.J."/>
        </authorList>
    </citation>
    <scope>NUCLEOTIDE SEQUENCE</scope>
    <source>
        <tissue evidence="2">Shoot tissue taken approximately 20 cm above the soil surface</tissue>
    </source>
</reference>
<accession>A0A0A9H7Z3</accession>
<proteinExistence type="predicted"/>
<dbReference type="AlphaFoldDB" id="A0A0A9H7Z3"/>
<reference evidence="2" key="2">
    <citation type="journal article" date="2015" name="Data Brief">
        <title>Shoot transcriptome of the giant reed, Arundo donax.</title>
        <authorList>
            <person name="Barrero R.A."/>
            <person name="Guerrero F.D."/>
            <person name="Moolhuijzen P."/>
            <person name="Goolsby J.A."/>
            <person name="Tidwell J."/>
            <person name="Bellgard S.E."/>
            <person name="Bellgard M.I."/>
        </authorList>
    </citation>
    <scope>NUCLEOTIDE SEQUENCE</scope>
    <source>
        <tissue evidence="2">Shoot tissue taken approximately 20 cm above the soil surface</tissue>
    </source>
</reference>
<name>A0A0A9H7Z3_ARUDO</name>
<feature type="compositionally biased region" description="Basic and acidic residues" evidence="1">
    <location>
        <begin position="13"/>
        <end position="24"/>
    </location>
</feature>
<protein>
    <submittedName>
        <fullName evidence="2">Uncharacterized protein</fullName>
    </submittedName>
</protein>
<dbReference type="EMBL" id="GBRH01166930">
    <property type="protein sequence ID" value="JAE30966.1"/>
    <property type="molecule type" value="Transcribed_RNA"/>
</dbReference>
<feature type="compositionally biased region" description="Polar residues" evidence="1">
    <location>
        <begin position="1"/>
        <end position="10"/>
    </location>
</feature>
<organism evidence="2">
    <name type="scientific">Arundo donax</name>
    <name type="common">Giant reed</name>
    <name type="synonym">Donax arundinaceus</name>
    <dbReference type="NCBI Taxonomy" id="35708"/>
    <lineage>
        <taxon>Eukaryota</taxon>
        <taxon>Viridiplantae</taxon>
        <taxon>Streptophyta</taxon>
        <taxon>Embryophyta</taxon>
        <taxon>Tracheophyta</taxon>
        <taxon>Spermatophyta</taxon>
        <taxon>Magnoliopsida</taxon>
        <taxon>Liliopsida</taxon>
        <taxon>Poales</taxon>
        <taxon>Poaceae</taxon>
        <taxon>PACMAD clade</taxon>
        <taxon>Arundinoideae</taxon>
        <taxon>Arundineae</taxon>
        <taxon>Arundo</taxon>
    </lineage>
</organism>